<dbReference type="Pfam" id="PF02458">
    <property type="entry name" value="Transferase"/>
    <property type="match status" value="1"/>
</dbReference>
<dbReference type="PANTHER" id="PTHR31147">
    <property type="entry name" value="ACYL TRANSFERASE 4"/>
    <property type="match status" value="1"/>
</dbReference>
<reference evidence="3" key="2">
    <citation type="submission" date="2013-04" db="UniProtKB">
        <authorList>
            <consortium name="EnsemblPlants"/>
        </authorList>
    </citation>
    <scope>IDENTIFICATION</scope>
</reference>
<evidence type="ECO:0000256" key="1">
    <source>
        <dbReference type="ARBA" id="ARBA00009861"/>
    </source>
</evidence>
<name>J3MH91_ORYBR</name>
<comment type="similarity">
    <text evidence="1">Belongs to the plant acyltransferase family.</text>
</comment>
<dbReference type="KEGG" id="obr:102702671"/>
<reference evidence="3" key="1">
    <citation type="journal article" date="2013" name="Nat. Commun.">
        <title>Whole-genome sequencing of Oryza brachyantha reveals mechanisms underlying Oryza genome evolution.</title>
        <authorList>
            <person name="Chen J."/>
            <person name="Huang Q."/>
            <person name="Gao D."/>
            <person name="Wang J."/>
            <person name="Lang Y."/>
            <person name="Liu T."/>
            <person name="Li B."/>
            <person name="Bai Z."/>
            <person name="Luis Goicoechea J."/>
            <person name="Liang C."/>
            <person name="Chen C."/>
            <person name="Zhang W."/>
            <person name="Sun S."/>
            <person name="Liao Y."/>
            <person name="Zhang X."/>
            <person name="Yang L."/>
            <person name="Song C."/>
            <person name="Wang M."/>
            <person name="Shi J."/>
            <person name="Liu G."/>
            <person name="Liu J."/>
            <person name="Zhou H."/>
            <person name="Zhou W."/>
            <person name="Yu Q."/>
            <person name="An N."/>
            <person name="Chen Y."/>
            <person name="Cai Q."/>
            <person name="Wang B."/>
            <person name="Liu B."/>
            <person name="Min J."/>
            <person name="Huang Y."/>
            <person name="Wu H."/>
            <person name="Li Z."/>
            <person name="Zhang Y."/>
            <person name="Yin Y."/>
            <person name="Song W."/>
            <person name="Jiang J."/>
            <person name="Jackson S.A."/>
            <person name="Wing R.A."/>
            <person name="Wang J."/>
            <person name="Chen M."/>
        </authorList>
    </citation>
    <scope>NUCLEOTIDE SEQUENCE [LARGE SCALE GENOMIC DNA]</scope>
    <source>
        <strain evidence="3">cv. IRGC 101232</strain>
    </source>
</reference>
<gene>
    <name evidence="3" type="primary">LOC102702671</name>
</gene>
<organism evidence="3">
    <name type="scientific">Oryza brachyantha</name>
    <name type="common">malo sina</name>
    <dbReference type="NCBI Taxonomy" id="4533"/>
    <lineage>
        <taxon>Eukaryota</taxon>
        <taxon>Viridiplantae</taxon>
        <taxon>Streptophyta</taxon>
        <taxon>Embryophyta</taxon>
        <taxon>Tracheophyta</taxon>
        <taxon>Spermatophyta</taxon>
        <taxon>Magnoliopsida</taxon>
        <taxon>Liliopsida</taxon>
        <taxon>Poales</taxon>
        <taxon>Poaceae</taxon>
        <taxon>BOP clade</taxon>
        <taxon>Oryzoideae</taxon>
        <taxon>Oryzeae</taxon>
        <taxon>Oryzinae</taxon>
        <taxon>Oryza</taxon>
    </lineage>
</organism>
<dbReference type="InterPro" id="IPR023213">
    <property type="entry name" value="CAT-like_dom_sf"/>
</dbReference>
<dbReference type="HOGENOM" id="CLU_014546_2_0_1"/>
<feature type="region of interest" description="Disordered" evidence="2">
    <location>
        <begin position="1"/>
        <end position="28"/>
    </location>
</feature>
<evidence type="ECO:0000313" key="3">
    <source>
        <dbReference type="EnsemblPlants" id="OB06G33850.1"/>
    </source>
</evidence>
<dbReference type="EnsemblPlants" id="OB06G33850.1">
    <property type="protein sequence ID" value="OB06G33850.1"/>
    <property type="gene ID" value="OB06G33850"/>
</dbReference>
<dbReference type="Proteomes" id="UP000006038">
    <property type="component" value="Chromosome 6"/>
</dbReference>
<dbReference type="Gene3D" id="3.30.559.10">
    <property type="entry name" value="Chloramphenicol acetyltransferase-like domain"/>
    <property type="match status" value="2"/>
</dbReference>
<evidence type="ECO:0000313" key="4">
    <source>
        <dbReference type="Proteomes" id="UP000006038"/>
    </source>
</evidence>
<dbReference type="eggNOG" id="ENOG502RMG6">
    <property type="taxonomic scope" value="Eukaryota"/>
</dbReference>
<dbReference type="OrthoDB" id="632962at2759"/>
<dbReference type="GO" id="GO:0050734">
    <property type="term" value="F:hydroxycinnamoyltransferase activity"/>
    <property type="evidence" value="ECO:0007669"/>
    <property type="project" value="UniProtKB-ARBA"/>
</dbReference>
<keyword evidence="4" id="KW-1185">Reference proteome</keyword>
<dbReference type="InterPro" id="IPR050898">
    <property type="entry name" value="Plant_acyltransferase"/>
</dbReference>
<evidence type="ECO:0000256" key="2">
    <source>
        <dbReference type="SAM" id="MobiDB-lite"/>
    </source>
</evidence>
<dbReference type="OMA" id="DFAYCDI"/>
<proteinExistence type="inferred from homology"/>
<protein>
    <submittedName>
        <fullName evidence="3">Uncharacterized protein</fullName>
    </submittedName>
</protein>
<accession>J3MH91</accession>
<feature type="compositionally biased region" description="Low complexity" evidence="2">
    <location>
        <begin position="1"/>
        <end position="22"/>
    </location>
</feature>
<dbReference type="Gramene" id="OB06G33850.1">
    <property type="protein sequence ID" value="OB06G33850.1"/>
    <property type="gene ID" value="OB06G33850"/>
</dbReference>
<dbReference type="GeneID" id="102702671"/>
<dbReference type="RefSeq" id="XP_006657297.1">
    <property type="nucleotide sequence ID" value="XM_006657234.1"/>
</dbReference>
<dbReference type="PANTHER" id="PTHR31147:SF26">
    <property type="entry name" value="OS06G0699100 PROTEIN"/>
    <property type="match status" value="1"/>
</dbReference>
<sequence length="432" mass="45557">MTKFVVTKSSPPVLVSPSEPTPAVTIRPTSTDKSRLGLSFTALLVFERHVHEPADTIRRALSRALVLYYPLAGRLAVAGDGSGDVLFSCTAEGVLFVAAAAASCTLEDVGFLRAPLVIPPADLAGRYGGEQCGMSDPLAMVQVTEFACGGFVVGVTWNHGVADTCGVAQFLRAVGELASGAPSPSVVPVRYDPSMPDIPLQLDAGVLRAGGGAVLKHVDFAYCDITIPWSFVNRVKAEFVSQHGGGRRRCSVFDVVTAAIWQCRTRAIRGRCSGGDAPVALFFAVNVRKLVGARDGYYGNCITRQVVVATADAVASGGIVDVVKLINDAKERVPEELLRSNQDADGGGHLVGAHRRLYVASWGGLGLDMVDFGGGGPARVIPNMEVTVMPSCFPCLPCSRMDGDGDGGVNVVAWCVTDEHVDVFRAELARLR</sequence>
<dbReference type="AlphaFoldDB" id="J3MH91"/>